<keyword evidence="5" id="KW-1185">Reference proteome</keyword>
<dbReference type="AlphaFoldDB" id="A0A0D3KMD0"/>
<dbReference type="EnsemblProtists" id="EOD36915">
    <property type="protein sequence ID" value="EOD36915"/>
    <property type="gene ID" value="EMIHUDRAFT_62931"/>
</dbReference>
<evidence type="ECO:0000256" key="2">
    <source>
        <dbReference type="ARBA" id="ARBA00022840"/>
    </source>
</evidence>
<evidence type="ECO:0000313" key="4">
    <source>
        <dbReference type="EnsemblProtists" id="EOD36915"/>
    </source>
</evidence>
<name>A0A0D3KMD0_EMIH1</name>
<dbReference type="PRINTS" id="PR00301">
    <property type="entry name" value="HEATSHOCK70"/>
</dbReference>
<dbReference type="InterPro" id="IPR043129">
    <property type="entry name" value="ATPase_NBD"/>
</dbReference>
<dbReference type="Pfam" id="PF00012">
    <property type="entry name" value="HSP70"/>
    <property type="match status" value="1"/>
</dbReference>
<dbReference type="SUPFAM" id="SSF53067">
    <property type="entry name" value="Actin-like ATPase domain"/>
    <property type="match status" value="1"/>
</dbReference>
<evidence type="ECO:0008006" key="6">
    <source>
        <dbReference type="Google" id="ProtNLM"/>
    </source>
</evidence>
<dbReference type="KEGG" id="ehx:EMIHUDRAFT_62931"/>
<evidence type="ECO:0000313" key="5">
    <source>
        <dbReference type="Proteomes" id="UP000013827"/>
    </source>
</evidence>
<dbReference type="PaxDb" id="2903-EOD36915"/>
<sequence length="162" mass="16550">MAVMRHGTVQLIANEQGSRSTPTTVAFADGETLLGEAAAAQAARNPKLTMSDLLLMLGRDFDDPVVQAARSRWGFLTSAAEKDGAVSVAVPGGKTHTAVRLLSLVVGGLRGAADSFCGAPVREVVLATPAHLAPSRADALLEAARGGGMRVKLALPSPLAVA</sequence>
<dbReference type="GO" id="GO:0005524">
    <property type="term" value="F:ATP binding"/>
    <property type="evidence" value="ECO:0007669"/>
    <property type="project" value="UniProtKB-KW"/>
</dbReference>
<keyword evidence="2" id="KW-0067">ATP-binding</keyword>
<dbReference type="PANTHER" id="PTHR45639">
    <property type="entry name" value="HSC70CB, ISOFORM G-RELATED"/>
    <property type="match status" value="1"/>
</dbReference>
<reference evidence="5" key="1">
    <citation type="journal article" date="2013" name="Nature">
        <title>Pan genome of the phytoplankton Emiliania underpins its global distribution.</title>
        <authorList>
            <person name="Read B.A."/>
            <person name="Kegel J."/>
            <person name="Klute M.J."/>
            <person name="Kuo A."/>
            <person name="Lefebvre S.C."/>
            <person name="Maumus F."/>
            <person name="Mayer C."/>
            <person name="Miller J."/>
            <person name="Monier A."/>
            <person name="Salamov A."/>
            <person name="Young J."/>
            <person name="Aguilar M."/>
            <person name="Claverie J.M."/>
            <person name="Frickenhaus S."/>
            <person name="Gonzalez K."/>
            <person name="Herman E.K."/>
            <person name="Lin Y.C."/>
            <person name="Napier J."/>
            <person name="Ogata H."/>
            <person name="Sarno A.F."/>
            <person name="Shmutz J."/>
            <person name="Schroeder D."/>
            <person name="de Vargas C."/>
            <person name="Verret F."/>
            <person name="von Dassow P."/>
            <person name="Valentin K."/>
            <person name="Van de Peer Y."/>
            <person name="Wheeler G."/>
            <person name="Dacks J.B."/>
            <person name="Delwiche C.F."/>
            <person name="Dyhrman S.T."/>
            <person name="Glockner G."/>
            <person name="John U."/>
            <person name="Richards T."/>
            <person name="Worden A.Z."/>
            <person name="Zhang X."/>
            <person name="Grigoriev I.V."/>
            <person name="Allen A.E."/>
            <person name="Bidle K."/>
            <person name="Borodovsky M."/>
            <person name="Bowler C."/>
            <person name="Brownlee C."/>
            <person name="Cock J.M."/>
            <person name="Elias M."/>
            <person name="Gladyshev V.N."/>
            <person name="Groth M."/>
            <person name="Guda C."/>
            <person name="Hadaegh A."/>
            <person name="Iglesias-Rodriguez M.D."/>
            <person name="Jenkins J."/>
            <person name="Jones B.M."/>
            <person name="Lawson T."/>
            <person name="Leese F."/>
            <person name="Lindquist E."/>
            <person name="Lobanov A."/>
            <person name="Lomsadze A."/>
            <person name="Malik S.B."/>
            <person name="Marsh M.E."/>
            <person name="Mackinder L."/>
            <person name="Mock T."/>
            <person name="Mueller-Roeber B."/>
            <person name="Pagarete A."/>
            <person name="Parker M."/>
            <person name="Probert I."/>
            <person name="Quesneville H."/>
            <person name="Raines C."/>
            <person name="Rensing S.A."/>
            <person name="Riano-Pachon D.M."/>
            <person name="Richier S."/>
            <person name="Rokitta S."/>
            <person name="Shiraiwa Y."/>
            <person name="Soanes D.M."/>
            <person name="van der Giezen M."/>
            <person name="Wahlund T.M."/>
            <person name="Williams B."/>
            <person name="Wilson W."/>
            <person name="Wolfe G."/>
            <person name="Wurch L.L."/>
        </authorList>
    </citation>
    <scope>NUCLEOTIDE SEQUENCE</scope>
</reference>
<keyword evidence="1" id="KW-0547">Nucleotide-binding</keyword>
<proteinExistence type="predicted"/>
<dbReference type="GO" id="GO:0034663">
    <property type="term" value="C:endoplasmic reticulum chaperone complex"/>
    <property type="evidence" value="ECO:0007669"/>
    <property type="project" value="TreeGrafter"/>
</dbReference>
<reference evidence="4" key="2">
    <citation type="submission" date="2024-10" db="UniProtKB">
        <authorList>
            <consortium name="EnsemblProtists"/>
        </authorList>
    </citation>
    <scope>IDENTIFICATION</scope>
</reference>
<dbReference type="STRING" id="2903.R1FD03"/>
<dbReference type="HOGENOM" id="CLU_005965_0_2_1"/>
<dbReference type="GO" id="GO:0140662">
    <property type="term" value="F:ATP-dependent protein folding chaperone"/>
    <property type="evidence" value="ECO:0007669"/>
    <property type="project" value="InterPro"/>
</dbReference>
<dbReference type="eggNOG" id="KOG0101">
    <property type="taxonomic scope" value="Eukaryota"/>
</dbReference>
<dbReference type="GeneID" id="17282185"/>
<dbReference type="GO" id="GO:0030968">
    <property type="term" value="P:endoplasmic reticulum unfolded protein response"/>
    <property type="evidence" value="ECO:0007669"/>
    <property type="project" value="TreeGrafter"/>
</dbReference>
<keyword evidence="3" id="KW-0143">Chaperone</keyword>
<dbReference type="Proteomes" id="UP000013827">
    <property type="component" value="Unassembled WGS sequence"/>
</dbReference>
<accession>A0A0D3KMD0</accession>
<evidence type="ECO:0000256" key="3">
    <source>
        <dbReference type="ARBA" id="ARBA00023186"/>
    </source>
</evidence>
<evidence type="ECO:0000256" key="1">
    <source>
        <dbReference type="ARBA" id="ARBA00022741"/>
    </source>
</evidence>
<protein>
    <recommendedName>
        <fullName evidence="6">Heat shock protein 70</fullName>
    </recommendedName>
</protein>
<dbReference type="Gene3D" id="3.30.420.40">
    <property type="match status" value="1"/>
</dbReference>
<dbReference type="PANTHER" id="PTHR45639:SF3">
    <property type="entry name" value="HYPOXIA UP-REGULATED PROTEIN 1"/>
    <property type="match status" value="1"/>
</dbReference>
<dbReference type="RefSeq" id="XP_005789344.1">
    <property type="nucleotide sequence ID" value="XM_005789287.1"/>
</dbReference>
<organism evidence="4 5">
    <name type="scientific">Emiliania huxleyi (strain CCMP1516)</name>
    <dbReference type="NCBI Taxonomy" id="280463"/>
    <lineage>
        <taxon>Eukaryota</taxon>
        <taxon>Haptista</taxon>
        <taxon>Haptophyta</taxon>
        <taxon>Prymnesiophyceae</taxon>
        <taxon>Isochrysidales</taxon>
        <taxon>Noelaerhabdaceae</taxon>
        <taxon>Emiliania</taxon>
    </lineage>
</organism>
<dbReference type="InterPro" id="IPR013126">
    <property type="entry name" value="Hsp_70_fam"/>
</dbReference>